<evidence type="ECO:0000256" key="2">
    <source>
        <dbReference type="ARBA" id="ARBA00007077"/>
    </source>
</evidence>
<dbReference type="Proteomes" id="UP001497512">
    <property type="component" value="Chromosome 3"/>
</dbReference>
<evidence type="ECO:0000313" key="8">
    <source>
        <dbReference type="EMBL" id="CAK9220559.1"/>
    </source>
</evidence>
<feature type="region of interest" description="Disordered" evidence="6">
    <location>
        <begin position="44"/>
        <end position="196"/>
    </location>
</feature>
<dbReference type="SMART" id="SM00360">
    <property type="entry name" value="RRM"/>
    <property type="match status" value="2"/>
</dbReference>
<feature type="region of interest" description="Disordered" evidence="6">
    <location>
        <begin position="402"/>
        <end position="552"/>
    </location>
</feature>
<reference evidence="8" key="1">
    <citation type="submission" date="2024-02" db="EMBL/GenBank/DDBJ databases">
        <authorList>
            <consortium name="ELIXIR-Norway"/>
            <consortium name="Elixir Norway"/>
        </authorList>
    </citation>
    <scope>NUCLEOTIDE SEQUENCE</scope>
</reference>
<accession>A0ABP0UGC8</accession>
<evidence type="ECO:0000256" key="3">
    <source>
        <dbReference type="ARBA" id="ARBA00022884"/>
    </source>
</evidence>
<dbReference type="EMBL" id="OZ019895">
    <property type="protein sequence ID" value="CAK9220559.1"/>
    <property type="molecule type" value="Genomic_DNA"/>
</dbReference>
<feature type="compositionally biased region" description="Basic and acidic residues" evidence="6">
    <location>
        <begin position="54"/>
        <end position="72"/>
    </location>
</feature>
<name>A0ABP0UGC8_9BRYO</name>
<feature type="compositionally biased region" description="Basic and acidic residues" evidence="6">
    <location>
        <begin position="453"/>
        <end position="473"/>
    </location>
</feature>
<dbReference type="InterPro" id="IPR012677">
    <property type="entry name" value="Nucleotide-bd_a/b_plait_sf"/>
</dbReference>
<organism evidence="8 9">
    <name type="scientific">Sphagnum troendelagicum</name>
    <dbReference type="NCBI Taxonomy" id="128251"/>
    <lineage>
        <taxon>Eukaryota</taxon>
        <taxon>Viridiplantae</taxon>
        <taxon>Streptophyta</taxon>
        <taxon>Embryophyta</taxon>
        <taxon>Bryophyta</taxon>
        <taxon>Sphagnophytina</taxon>
        <taxon>Sphagnopsida</taxon>
        <taxon>Sphagnales</taxon>
        <taxon>Sphagnaceae</taxon>
        <taxon>Sphagnum</taxon>
    </lineage>
</organism>
<keyword evidence="3 5" id="KW-0694">RNA-binding</keyword>
<feature type="compositionally biased region" description="Basic residues" evidence="6">
    <location>
        <begin position="529"/>
        <end position="552"/>
    </location>
</feature>
<dbReference type="Gene3D" id="3.30.70.330">
    <property type="match status" value="2"/>
</dbReference>
<dbReference type="SUPFAM" id="SSF54928">
    <property type="entry name" value="RNA-binding domain, RBD"/>
    <property type="match status" value="2"/>
</dbReference>
<sequence length="552" mass="60630">MVTSSKNDISNDMPKKLGKMDCVEGAGELFQSLFGGYSGSLSLFTNNPYQRKKNGGDDALVKPALKNDDRSERKSKKTPLKKDVDVAAERLENGSIAHRKKEKKKEEEEKKGEKKKSSRGELEGGFVPASKKESNGNEEVVMQDSVEKKGEKRRKKETGGAQNAAVETRNVENGSSTEEKENHVAGEAKERSNHREKVIQRDVECERKLLRTIFVGNLPITVKPKHLVREFSKYGSVENARLRSVPLVDTKLPRKAAVITKQLSTSHTSLNAYIVFEDASSAKAALTHNMSEFQGRHLRVDMATAPRKDGNLASNNPAEYDCSRSIFVGNIPFDVEDEDLYAVFGTNLDPEMGVEAIRVPRDPQTSIGKGFGFVLFKSKAGASAALAKKGWNLKERKLRVVRMGTQQRRRQQSQAVTLNARDPVDNKTASRFRIGQKGSSPHARGPLPWEGARSSKSDGKPGKRTVTRPEARRSGPGGGPRASNTSSSTPAPRTRLTKRPAVLARKQAALLVKSGGLPTSKQKNPAGAKGKKKHDKARNRGPPKEKKGKKLK</sequence>
<dbReference type="PANTHER" id="PTHR23236:SF25">
    <property type="entry name" value="RNA-BINDING PROTEIN 34"/>
    <property type="match status" value="1"/>
</dbReference>
<dbReference type="PROSITE" id="PS50102">
    <property type="entry name" value="RRM"/>
    <property type="match status" value="2"/>
</dbReference>
<evidence type="ECO:0000313" key="9">
    <source>
        <dbReference type="Proteomes" id="UP001497512"/>
    </source>
</evidence>
<feature type="domain" description="RRM" evidence="7">
    <location>
        <begin position="211"/>
        <end position="305"/>
    </location>
</feature>
<comment type="subcellular location">
    <subcellularLocation>
        <location evidence="1">Nucleus</location>
        <location evidence="1">Nucleolus</location>
    </subcellularLocation>
</comment>
<dbReference type="InterPro" id="IPR000504">
    <property type="entry name" value="RRM_dom"/>
</dbReference>
<comment type="similarity">
    <text evidence="2">Belongs to the RRM RBM34 family.</text>
</comment>
<dbReference type="PANTHER" id="PTHR23236">
    <property type="entry name" value="EUKARYOTIC TRANSLATION INITIATION FACTOR 4B/4H"/>
    <property type="match status" value="1"/>
</dbReference>
<proteinExistence type="inferred from homology"/>
<dbReference type="InterPro" id="IPR035979">
    <property type="entry name" value="RBD_domain_sf"/>
</dbReference>
<feature type="compositionally biased region" description="Basic and acidic residues" evidence="6">
    <location>
        <begin position="80"/>
        <end position="92"/>
    </location>
</feature>
<evidence type="ECO:0000256" key="4">
    <source>
        <dbReference type="ARBA" id="ARBA00023242"/>
    </source>
</evidence>
<evidence type="ECO:0000256" key="6">
    <source>
        <dbReference type="SAM" id="MobiDB-lite"/>
    </source>
</evidence>
<gene>
    <name evidence="8" type="ORF">CSSPTR1EN2_LOCUS15517</name>
</gene>
<dbReference type="Pfam" id="PF00076">
    <property type="entry name" value="RRM_1"/>
    <property type="match status" value="2"/>
</dbReference>
<evidence type="ECO:0000259" key="7">
    <source>
        <dbReference type="PROSITE" id="PS50102"/>
    </source>
</evidence>
<evidence type="ECO:0000256" key="1">
    <source>
        <dbReference type="ARBA" id="ARBA00004604"/>
    </source>
</evidence>
<evidence type="ECO:0000256" key="5">
    <source>
        <dbReference type="PROSITE-ProRule" id="PRU00176"/>
    </source>
</evidence>
<feature type="domain" description="RRM" evidence="7">
    <location>
        <begin position="324"/>
        <end position="408"/>
    </location>
</feature>
<keyword evidence="9" id="KW-1185">Reference proteome</keyword>
<feature type="compositionally biased region" description="Basic and acidic residues" evidence="6">
    <location>
        <begin position="177"/>
        <end position="196"/>
    </location>
</feature>
<protein>
    <recommendedName>
        <fullName evidence="7">RRM domain-containing protein</fullName>
    </recommendedName>
</protein>
<dbReference type="CDD" id="cd12394">
    <property type="entry name" value="RRM1_RBM34"/>
    <property type="match status" value="1"/>
</dbReference>
<keyword evidence="4" id="KW-0539">Nucleus</keyword>